<dbReference type="InterPro" id="IPR015257">
    <property type="entry name" value="Maf1"/>
</dbReference>
<name>A0A9P8D0Y6_MORAP</name>
<dbReference type="EMBL" id="JAIFTL010000159">
    <property type="protein sequence ID" value="KAG9322210.1"/>
    <property type="molecule type" value="Genomic_DNA"/>
</dbReference>
<feature type="compositionally biased region" description="Acidic residues" evidence="1">
    <location>
        <begin position="283"/>
        <end position="297"/>
    </location>
</feature>
<gene>
    <name evidence="2" type="ORF">KVV02_005159</name>
</gene>
<dbReference type="Gene3D" id="3.40.1000.50">
    <property type="entry name" value="Repressor of RNA polymerase III transcription Maf1"/>
    <property type="match status" value="2"/>
</dbReference>
<evidence type="ECO:0000313" key="3">
    <source>
        <dbReference type="Proteomes" id="UP000717515"/>
    </source>
</evidence>
<dbReference type="GO" id="GO:0000994">
    <property type="term" value="F:RNA polymerase III core binding"/>
    <property type="evidence" value="ECO:0007669"/>
    <property type="project" value="TreeGrafter"/>
</dbReference>
<dbReference type="PANTHER" id="PTHR22504">
    <property type="entry name" value="REPRESSOR OF RNA POLYMERASE III TRANSCRIPTION MAF1"/>
    <property type="match status" value="1"/>
</dbReference>
<dbReference type="PANTHER" id="PTHR22504:SF0">
    <property type="entry name" value="REPRESSOR OF RNA POLYMERASE III TRANSCRIPTION MAF1 HOMOLOG"/>
    <property type="match status" value="1"/>
</dbReference>
<comment type="caution">
    <text evidence="2">The sequence shown here is derived from an EMBL/GenBank/DDBJ whole genome shotgun (WGS) entry which is preliminary data.</text>
</comment>
<dbReference type="GO" id="GO:0016480">
    <property type="term" value="P:negative regulation of transcription by RNA polymerase III"/>
    <property type="evidence" value="ECO:0007669"/>
    <property type="project" value="InterPro"/>
</dbReference>
<sequence length="319" mass="35765">MDIKVTSAVGRIHLFIFQSHSIPSSIHPSDIPPVYSSSHAVLALSSLALAPPYLLRAQSSQHTSAHHPTSDTSSHHSPHMKFLEYAGIDAINSALVFETPECKVYGRVEPYSCKAAGADKKLYKQIEIKYDQSNSPPDESGSSFRNIVSPFGPLDQPASRRTLFYLIGTLNASFPDYDFSDAKPEQFRKEPSVAMVVNSVNATLLNHGNERAVKELRIWDSIDNLIDFEDSDVYSYNPECDSDPNDEEGGGTLWSFNYFFFNRKLKRIIYFTMRGVSYGAPSEEGDDDFSDPSDDEGGFGHRRKELRYEDYVAGEMDMQ</sequence>
<proteinExistence type="predicted"/>
<accession>A0A9P8D0Y6</accession>
<organism evidence="2 3">
    <name type="scientific">Mortierella alpina</name>
    <name type="common">Oleaginous fungus</name>
    <name type="synonym">Mortierella renispora</name>
    <dbReference type="NCBI Taxonomy" id="64518"/>
    <lineage>
        <taxon>Eukaryota</taxon>
        <taxon>Fungi</taxon>
        <taxon>Fungi incertae sedis</taxon>
        <taxon>Mucoromycota</taxon>
        <taxon>Mortierellomycotina</taxon>
        <taxon>Mortierellomycetes</taxon>
        <taxon>Mortierellales</taxon>
        <taxon>Mortierellaceae</taxon>
        <taxon>Mortierella</taxon>
    </lineage>
</organism>
<dbReference type="Proteomes" id="UP000717515">
    <property type="component" value="Unassembled WGS sequence"/>
</dbReference>
<evidence type="ECO:0008006" key="4">
    <source>
        <dbReference type="Google" id="ProtNLM"/>
    </source>
</evidence>
<protein>
    <recommendedName>
        <fullName evidence="4">Repressor of RNA polymerase III transcription MAF1</fullName>
    </recommendedName>
</protein>
<evidence type="ECO:0000256" key="1">
    <source>
        <dbReference type="SAM" id="MobiDB-lite"/>
    </source>
</evidence>
<reference evidence="2" key="1">
    <citation type="submission" date="2021-07" db="EMBL/GenBank/DDBJ databases">
        <title>Draft genome of Mortierella alpina, strain LL118, isolated from an aspen leaf litter sample.</title>
        <authorList>
            <person name="Yang S."/>
            <person name="Vinatzer B.A."/>
        </authorList>
    </citation>
    <scope>NUCLEOTIDE SEQUENCE</scope>
    <source>
        <strain evidence="2">LL118</strain>
    </source>
</reference>
<evidence type="ECO:0000313" key="2">
    <source>
        <dbReference type="EMBL" id="KAG9322210.1"/>
    </source>
</evidence>
<dbReference type="Pfam" id="PF09174">
    <property type="entry name" value="Maf1"/>
    <property type="match status" value="1"/>
</dbReference>
<dbReference type="AlphaFoldDB" id="A0A9P8D0Y6"/>
<dbReference type="InterPro" id="IPR038564">
    <property type="entry name" value="Maf1_sf"/>
</dbReference>
<feature type="region of interest" description="Disordered" evidence="1">
    <location>
        <begin position="281"/>
        <end position="302"/>
    </location>
</feature>
<dbReference type="GO" id="GO:0005634">
    <property type="term" value="C:nucleus"/>
    <property type="evidence" value="ECO:0007669"/>
    <property type="project" value="TreeGrafter"/>
</dbReference>